<feature type="signal peptide" evidence="4">
    <location>
        <begin position="1"/>
        <end position="20"/>
    </location>
</feature>
<dbReference type="PANTHER" id="PTHR32444:SF63">
    <property type="entry name" value="G-TYPE LECTIN S-RECEPTOR-LIKE SERINE_THREONINE-PROTEIN KINASE RKS1"/>
    <property type="match status" value="1"/>
</dbReference>
<dbReference type="Proteomes" id="UP001341840">
    <property type="component" value="Unassembled WGS sequence"/>
</dbReference>
<dbReference type="PANTHER" id="PTHR32444">
    <property type="entry name" value="BULB-TYPE LECTIN DOMAIN-CONTAINING PROTEIN"/>
    <property type="match status" value="1"/>
</dbReference>
<dbReference type="EMBL" id="JASCZI010030392">
    <property type="protein sequence ID" value="MED6122144.1"/>
    <property type="molecule type" value="Genomic_DNA"/>
</dbReference>
<dbReference type="Gene3D" id="2.90.10.10">
    <property type="entry name" value="Bulb-type lectin domain"/>
    <property type="match status" value="1"/>
</dbReference>
<dbReference type="CDD" id="cd00028">
    <property type="entry name" value="B_lectin"/>
    <property type="match status" value="1"/>
</dbReference>
<keyword evidence="3" id="KW-0325">Glycoprotein</keyword>
<evidence type="ECO:0000259" key="5">
    <source>
        <dbReference type="PROSITE" id="PS50927"/>
    </source>
</evidence>
<feature type="domain" description="Bulb-type lectin" evidence="5">
    <location>
        <begin position="21"/>
        <end position="146"/>
    </location>
</feature>
<keyword evidence="2" id="KW-1015">Disulfide bond</keyword>
<comment type="caution">
    <text evidence="6">The sequence shown here is derived from an EMBL/GenBank/DDBJ whole genome shotgun (WGS) entry which is preliminary data.</text>
</comment>
<protein>
    <recommendedName>
        <fullName evidence="5">Bulb-type lectin domain-containing protein</fullName>
    </recommendedName>
</protein>
<reference evidence="6 7" key="1">
    <citation type="journal article" date="2023" name="Plants (Basel)">
        <title>Bridging the Gap: Combining Genomics and Transcriptomics Approaches to Understand Stylosanthes scabra, an Orphan Legume from the Brazilian Caatinga.</title>
        <authorList>
            <person name="Ferreira-Neto J.R.C."/>
            <person name="da Silva M.D."/>
            <person name="Binneck E."/>
            <person name="de Melo N.F."/>
            <person name="da Silva R.H."/>
            <person name="de Melo A.L.T.M."/>
            <person name="Pandolfi V."/>
            <person name="Bustamante F.O."/>
            <person name="Brasileiro-Vidal A.C."/>
            <person name="Benko-Iseppon A.M."/>
        </authorList>
    </citation>
    <scope>NUCLEOTIDE SEQUENCE [LARGE SCALE GENOMIC DNA]</scope>
    <source>
        <tissue evidence="6">Leaves</tissue>
    </source>
</reference>
<evidence type="ECO:0000256" key="2">
    <source>
        <dbReference type="ARBA" id="ARBA00023157"/>
    </source>
</evidence>
<evidence type="ECO:0000313" key="7">
    <source>
        <dbReference type="Proteomes" id="UP001341840"/>
    </source>
</evidence>
<evidence type="ECO:0000256" key="4">
    <source>
        <dbReference type="SAM" id="SignalP"/>
    </source>
</evidence>
<keyword evidence="1 4" id="KW-0732">Signal</keyword>
<keyword evidence="7" id="KW-1185">Reference proteome</keyword>
<evidence type="ECO:0000313" key="6">
    <source>
        <dbReference type="EMBL" id="MED6122144.1"/>
    </source>
</evidence>
<feature type="chain" id="PRO_5045217349" description="Bulb-type lectin domain-containing protein" evidence="4">
    <location>
        <begin position="21"/>
        <end position="241"/>
    </location>
</feature>
<dbReference type="Pfam" id="PF01453">
    <property type="entry name" value="B_lectin"/>
    <property type="match status" value="1"/>
</dbReference>
<name>A0ABU6REA3_9FABA</name>
<dbReference type="SUPFAM" id="SSF51110">
    <property type="entry name" value="alpha-D-mannose-specific plant lectins"/>
    <property type="match status" value="1"/>
</dbReference>
<dbReference type="SMART" id="SM00108">
    <property type="entry name" value="B_lectin"/>
    <property type="match status" value="1"/>
</dbReference>
<evidence type="ECO:0000256" key="1">
    <source>
        <dbReference type="ARBA" id="ARBA00022729"/>
    </source>
</evidence>
<gene>
    <name evidence="6" type="ORF">PIB30_037025</name>
</gene>
<accession>A0ABU6REA3</accession>
<dbReference type="PROSITE" id="PS50927">
    <property type="entry name" value="BULB_LECTIN"/>
    <property type="match status" value="1"/>
</dbReference>
<dbReference type="InterPro" id="IPR001480">
    <property type="entry name" value="Bulb-type_lectin_dom"/>
</dbReference>
<evidence type="ECO:0000256" key="3">
    <source>
        <dbReference type="ARBA" id="ARBA00023180"/>
    </source>
</evidence>
<sequence>MTQTSLFLLLLLLYFPCCNSLDTITPNQPLKDGDVLVSQGRGTFALGFFSPTNSKSRYVGIWFNNISQQTVVWVANRDNPLNTTSGLLSVNNHGNLVLQPFLNPVWSSNISVSPISINTSASAKIFDTGNLVLTSGTSSNNNSHTILWQSFDYPVNAYLPYMKSGFDRKTGFNRFLSSWKSLNDPGTGNATYMMDRTGFLPQLFLYINNATLIAGRGMDGCKTKRGIGDESWLHLQLLLHR</sequence>
<organism evidence="6 7">
    <name type="scientific">Stylosanthes scabra</name>
    <dbReference type="NCBI Taxonomy" id="79078"/>
    <lineage>
        <taxon>Eukaryota</taxon>
        <taxon>Viridiplantae</taxon>
        <taxon>Streptophyta</taxon>
        <taxon>Embryophyta</taxon>
        <taxon>Tracheophyta</taxon>
        <taxon>Spermatophyta</taxon>
        <taxon>Magnoliopsida</taxon>
        <taxon>eudicotyledons</taxon>
        <taxon>Gunneridae</taxon>
        <taxon>Pentapetalae</taxon>
        <taxon>rosids</taxon>
        <taxon>fabids</taxon>
        <taxon>Fabales</taxon>
        <taxon>Fabaceae</taxon>
        <taxon>Papilionoideae</taxon>
        <taxon>50 kb inversion clade</taxon>
        <taxon>dalbergioids sensu lato</taxon>
        <taxon>Dalbergieae</taxon>
        <taxon>Pterocarpus clade</taxon>
        <taxon>Stylosanthes</taxon>
    </lineage>
</organism>
<proteinExistence type="predicted"/>
<dbReference type="InterPro" id="IPR036426">
    <property type="entry name" value="Bulb-type_lectin_dom_sf"/>
</dbReference>